<dbReference type="AlphaFoldDB" id="A0A3M7RBZ0"/>
<dbReference type="EMBL" id="REGN01003730">
    <property type="protein sequence ID" value="RNA21103.1"/>
    <property type="molecule type" value="Genomic_DNA"/>
</dbReference>
<dbReference type="InterPro" id="IPR036249">
    <property type="entry name" value="Thioredoxin-like_sf"/>
</dbReference>
<organism evidence="9 10">
    <name type="scientific">Brachionus plicatilis</name>
    <name type="common">Marine rotifer</name>
    <name type="synonym">Brachionus muelleri</name>
    <dbReference type="NCBI Taxonomy" id="10195"/>
    <lineage>
        <taxon>Eukaryota</taxon>
        <taxon>Metazoa</taxon>
        <taxon>Spiralia</taxon>
        <taxon>Gnathifera</taxon>
        <taxon>Rotifera</taxon>
        <taxon>Eurotatoria</taxon>
        <taxon>Monogononta</taxon>
        <taxon>Pseudotrocha</taxon>
        <taxon>Ploima</taxon>
        <taxon>Brachionidae</taxon>
        <taxon>Brachionus</taxon>
    </lineage>
</organism>
<evidence type="ECO:0000256" key="5">
    <source>
        <dbReference type="ARBA" id="ARBA00023128"/>
    </source>
</evidence>
<evidence type="ECO:0000313" key="9">
    <source>
        <dbReference type="EMBL" id="RNA21103.1"/>
    </source>
</evidence>
<dbReference type="Pfam" id="PF10780">
    <property type="entry name" value="MRP_L53"/>
    <property type="match status" value="1"/>
</dbReference>
<dbReference type="SUPFAM" id="SSF52833">
    <property type="entry name" value="Thioredoxin-like"/>
    <property type="match status" value="1"/>
</dbReference>
<reference evidence="9 10" key="1">
    <citation type="journal article" date="2018" name="Sci. Rep.">
        <title>Genomic signatures of local adaptation to the degree of environmental predictability in rotifers.</title>
        <authorList>
            <person name="Franch-Gras L."/>
            <person name="Hahn C."/>
            <person name="Garcia-Roger E.M."/>
            <person name="Carmona M.J."/>
            <person name="Serra M."/>
            <person name="Gomez A."/>
        </authorList>
    </citation>
    <scope>NUCLEOTIDE SEQUENCE [LARGE SCALE GENOMIC DNA]</scope>
    <source>
        <strain evidence="9">HYR1</strain>
    </source>
</reference>
<protein>
    <recommendedName>
        <fullName evidence="7">Large ribosomal subunit protein mL53</fullName>
    </recommendedName>
    <alternativeName>
        <fullName evidence="8">39S ribosomal protein L53, mitochondrial</fullName>
    </alternativeName>
</protein>
<keyword evidence="5" id="KW-0496">Mitochondrion</keyword>
<evidence type="ECO:0000313" key="10">
    <source>
        <dbReference type="Proteomes" id="UP000276133"/>
    </source>
</evidence>
<keyword evidence="6" id="KW-0687">Ribonucleoprotein</keyword>
<proteinExistence type="inferred from homology"/>
<gene>
    <name evidence="9" type="ORF">BpHYR1_032224</name>
</gene>
<sequence length="163" mass="19473">MPKKELKKSKYKISDEMIFFNFKSENEKYPLMSSSYGNKLARAIISTKCTLKPCKKIRVSFNPWQAETKSIRDFYHYVFSPSMRMSNDQCKIQVDIRSDKDEPKLEIEFNDNSKLLFKTKTLTTYDIVREFEYYGRIKLPKEETQLKKSCKISCLVHIDNYYH</sequence>
<comment type="subcellular location">
    <subcellularLocation>
        <location evidence="1">Mitochondrion</location>
    </subcellularLocation>
</comment>
<evidence type="ECO:0000256" key="6">
    <source>
        <dbReference type="ARBA" id="ARBA00023274"/>
    </source>
</evidence>
<evidence type="ECO:0000256" key="8">
    <source>
        <dbReference type="ARBA" id="ARBA00042721"/>
    </source>
</evidence>
<dbReference type="OrthoDB" id="6618793at2759"/>
<keyword evidence="4" id="KW-0689">Ribosomal protein</keyword>
<evidence type="ECO:0000256" key="3">
    <source>
        <dbReference type="ARBA" id="ARBA00022946"/>
    </source>
</evidence>
<comment type="caution">
    <text evidence="9">The sequence shown here is derived from an EMBL/GenBank/DDBJ whole genome shotgun (WGS) entry which is preliminary data.</text>
</comment>
<dbReference type="PANTHER" id="PTHR33618">
    <property type="entry name" value="39S RIBOSOMAL PROTEIN L53, MITOCHONDRIAL"/>
    <property type="match status" value="1"/>
</dbReference>
<dbReference type="Proteomes" id="UP000276133">
    <property type="component" value="Unassembled WGS sequence"/>
</dbReference>
<evidence type="ECO:0000256" key="1">
    <source>
        <dbReference type="ARBA" id="ARBA00004173"/>
    </source>
</evidence>
<accession>A0A3M7RBZ0</accession>
<dbReference type="InterPro" id="IPR019716">
    <property type="entry name" value="Ribosomal_mL53"/>
</dbReference>
<evidence type="ECO:0000256" key="2">
    <source>
        <dbReference type="ARBA" id="ARBA00005557"/>
    </source>
</evidence>
<name>A0A3M7RBZ0_BRAPC</name>
<keyword evidence="10" id="KW-1185">Reference proteome</keyword>
<evidence type="ECO:0000256" key="4">
    <source>
        <dbReference type="ARBA" id="ARBA00022980"/>
    </source>
</evidence>
<dbReference type="GO" id="GO:0005762">
    <property type="term" value="C:mitochondrial large ribosomal subunit"/>
    <property type="evidence" value="ECO:0007669"/>
    <property type="project" value="TreeGrafter"/>
</dbReference>
<keyword evidence="3" id="KW-0809">Transit peptide</keyword>
<comment type="similarity">
    <text evidence="2">Belongs to the mitochondrion-specific ribosomal protein mL53 family.</text>
</comment>
<dbReference type="PANTHER" id="PTHR33618:SF1">
    <property type="entry name" value="LARGE RIBOSOMAL SUBUNIT PROTEIN ML53"/>
    <property type="match status" value="1"/>
</dbReference>
<dbReference type="STRING" id="10195.A0A3M7RBZ0"/>
<dbReference type="InterPro" id="IPR052473">
    <property type="entry name" value="mtLSU_mL53"/>
</dbReference>
<evidence type="ECO:0000256" key="7">
    <source>
        <dbReference type="ARBA" id="ARBA00035180"/>
    </source>
</evidence>
<dbReference type="Gene3D" id="3.40.30.10">
    <property type="entry name" value="Glutaredoxin"/>
    <property type="match status" value="1"/>
</dbReference>